<dbReference type="Proteomes" id="UP000613743">
    <property type="component" value="Unassembled WGS sequence"/>
</dbReference>
<comment type="caution">
    <text evidence="1">The sequence shown here is derived from an EMBL/GenBank/DDBJ whole genome shotgun (WGS) entry which is preliminary data.</text>
</comment>
<keyword evidence="2" id="KW-1185">Reference proteome</keyword>
<evidence type="ECO:0000313" key="2">
    <source>
        <dbReference type="Proteomes" id="UP000613743"/>
    </source>
</evidence>
<dbReference type="EMBL" id="BMPZ01000013">
    <property type="protein sequence ID" value="GGI91957.1"/>
    <property type="molecule type" value="Genomic_DNA"/>
</dbReference>
<accession>A0A917NDM6</accession>
<organism evidence="1 2">
    <name type="scientific">Shewanella gelidii</name>
    <dbReference type="NCBI Taxonomy" id="1642821"/>
    <lineage>
        <taxon>Bacteria</taxon>
        <taxon>Pseudomonadati</taxon>
        <taxon>Pseudomonadota</taxon>
        <taxon>Gammaproteobacteria</taxon>
        <taxon>Alteromonadales</taxon>
        <taxon>Shewanellaceae</taxon>
        <taxon>Shewanella</taxon>
    </lineage>
</organism>
<gene>
    <name evidence="1" type="ORF">GCM10009332_31560</name>
</gene>
<reference evidence="1" key="2">
    <citation type="submission" date="2020-09" db="EMBL/GenBank/DDBJ databases">
        <authorList>
            <person name="Sun Q."/>
            <person name="Ohkuma M."/>
        </authorList>
    </citation>
    <scope>NUCLEOTIDE SEQUENCE</scope>
    <source>
        <strain evidence="1">JCM 30804</strain>
    </source>
</reference>
<evidence type="ECO:0000313" key="1">
    <source>
        <dbReference type="EMBL" id="GGI91957.1"/>
    </source>
</evidence>
<proteinExistence type="predicted"/>
<protein>
    <submittedName>
        <fullName evidence="1">Uncharacterized protein</fullName>
    </submittedName>
</protein>
<name>A0A917NDM6_9GAMM</name>
<sequence length="178" mass="20024">MSSVLGVSRPQPKFSLWPMFFTAFFLLWVCLGLNHFAASRDIPEFRCNAELLTSNLLGQSDGELLLNINHRNDSVVLEYLHRVEGNILGSLSLTSDLLGLEIASMTYKLLLKEGEITGNTALDMLPQNIQKLLITHTSQPNQSRLPFDIQILDMDKNAGYSVLRLKPGNNLWVCEIQH</sequence>
<reference evidence="1" key="1">
    <citation type="journal article" date="2014" name="Int. J. Syst. Evol. Microbiol.">
        <title>Complete genome sequence of Corynebacterium casei LMG S-19264T (=DSM 44701T), isolated from a smear-ripened cheese.</title>
        <authorList>
            <consortium name="US DOE Joint Genome Institute (JGI-PGF)"/>
            <person name="Walter F."/>
            <person name="Albersmeier A."/>
            <person name="Kalinowski J."/>
            <person name="Ruckert C."/>
        </authorList>
    </citation>
    <scope>NUCLEOTIDE SEQUENCE</scope>
    <source>
        <strain evidence="1">JCM 30804</strain>
    </source>
</reference>
<dbReference type="RefSeq" id="WP_188922743.1">
    <property type="nucleotide sequence ID" value="NZ_BMPZ01000013.1"/>
</dbReference>
<dbReference type="AlphaFoldDB" id="A0A917NDM6"/>